<evidence type="ECO:0000313" key="1">
    <source>
        <dbReference type="EMBL" id="KKM22218.1"/>
    </source>
</evidence>
<accession>A0A0F9KJ83</accession>
<comment type="caution">
    <text evidence="1">The sequence shown here is derived from an EMBL/GenBank/DDBJ whole genome shotgun (WGS) entry which is preliminary data.</text>
</comment>
<name>A0A0F9KJ83_9ZZZZ</name>
<dbReference type="Gene3D" id="3.30.70.1230">
    <property type="entry name" value="Nucleotide cyclase"/>
    <property type="match status" value="1"/>
</dbReference>
<gene>
    <name evidence="1" type="ORF">LCGC14_1627530</name>
</gene>
<sequence length="334" mass="37872">MEIYKDYMNIIKEAVQLDSSIRLSKGFGTSNIQDSERSFRELILKHSDNNTYSKMKNFSQGLGRPINYDQKLGMHPSFSYLKNSDQTENHYIVSAFIDIKGSTNMFKKFDNRTMYIITDTIIKAGIHTALIFGGYVHRLQGDGMFIYFGDKSTSIDKAVQSALQMVSVYSYFIKNDLKNYLETLGIINVGVRSGLDLGYDDDVLWGNFGIGEISEVTTCSLHTSLASKMQGQAVKNGVVVGHNIKNEIKGGEDLFSLVSDRTLNSNDRYIYRIEDKNFNYTQYDFNWEKFLKRQDFINLDSLGHPHVSNIRSTGITAGLEKIASRSVPYFNSNA</sequence>
<organism evidence="1">
    <name type="scientific">marine sediment metagenome</name>
    <dbReference type="NCBI Taxonomy" id="412755"/>
    <lineage>
        <taxon>unclassified sequences</taxon>
        <taxon>metagenomes</taxon>
        <taxon>ecological metagenomes</taxon>
    </lineage>
</organism>
<dbReference type="AlphaFoldDB" id="A0A0F9KJ83"/>
<evidence type="ECO:0008006" key="2">
    <source>
        <dbReference type="Google" id="ProtNLM"/>
    </source>
</evidence>
<proteinExistence type="predicted"/>
<reference evidence="1" key="1">
    <citation type="journal article" date="2015" name="Nature">
        <title>Complex archaea that bridge the gap between prokaryotes and eukaryotes.</title>
        <authorList>
            <person name="Spang A."/>
            <person name="Saw J.H."/>
            <person name="Jorgensen S.L."/>
            <person name="Zaremba-Niedzwiedzka K."/>
            <person name="Martijn J."/>
            <person name="Lind A.E."/>
            <person name="van Eijk R."/>
            <person name="Schleper C."/>
            <person name="Guy L."/>
            <person name="Ettema T.J."/>
        </authorList>
    </citation>
    <scope>NUCLEOTIDE SEQUENCE</scope>
</reference>
<protein>
    <recommendedName>
        <fullName evidence="2">Guanylate cyclase domain-containing protein</fullName>
    </recommendedName>
</protein>
<dbReference type="EMBL" id="LAZR01013382">
    <property type="protein sequence ID" value="KKM22218.1"/>
    <property type="molecule type" value="Genomic_DNA"/>
</dbReference>
<dbReference type="SUPFAM" id="SSF55073">
    <property type="entry name" value="Nucleotide cyclase"/>
    <property type="match status" value="1"/>
</dbReference>
<dbReference type="InterPro" id="IPR029787">
    <property type="entry name" value="Nucleotide_cyclase"/>
</dbReference>